<keyword evidence="6" id="KW-0808">Transferase</keyword>
<evidence type="ECO:0000256" key="8">
    <source>
        <dbReference type="ARBA" id="ARBA00022824"/>
    </source>
</evidence>
<dbReference type="PANTHER" id="PTHR31650:SF1">
    <property type="entry name" value="WAX ESTER SYNTHASE_DIACYLGLYCEROL ACYLTRANSFERASE 4-RELATED"/>
    <property type="match status" value="1"/>
</dbReference>
<reference evidence="17 18" key="1">
    <citation type="submission" date="2017-09" db="EMBL/GenBank/DDBJ databases">
        <title>WGS assembly of Aquilegia coerulea Goldsmith.</title>
        <authorList>
            <person name="Hodges S."/>
            <person name="Kramer E."/>
            <person name="Nordborg M."/>
            <person name="Tomkins J."/>
            <person name="Borevitz J."/>
            <person name="Derieg N."/>
            <person name="Yan J."/>
            <person name="Mihaltcheva S."/>
            <person name="Hayes R.D."/>
            <person name="Rokhsar D."/>
        </authorList>
    </citation>
    <scope>NUCLEOTIDE SEQUENCE [LARGE SCALE GENOMIC DNA]</scope>
    <source>
        <strain evidence="18">cv. Goldsmith</strain>
    </source>
</reference>
<dbReference type="GO" id="GO:0047196">
    <property type="term" value="F:long-chain-alcohol O-fatty-acyltransferase activity"/>
    <property type="evidence" value="ECO:0007669"/>
    <property type="project" value="UniProtKB-EC"/>
</dbReference>
<dbReference type="GO" id="GO:0004144">
    <property type="term" value="F:diacylglycerol O-acyltransferase activity"/>
    <property type="evidence" value="ECO:0007669"/>
    <property type="project" value="UniProtKB-EC"/>
</dbReference>
<keyword evidence="7" id="KW-0812">Transmembrane</keyword>
<dbReference type="InterPro" id="IPR004255">
    <property type="entry name" value="O-acyltransferase_WSD1_N"/>
</dbReference>
<evidence type="ECO:0000256" key="4">
    <source>
        <dbReference type="ARBA" id="ARBA00005189"/>
    </source>
</evidence>
<dbReference type="InterPro" id="IPR009721">
    <property type="entry name" value="O-acyltransferase_WSD1_C"/>
</dbReference>
<evidence type="ECO:0000256" key="13">
    <source>
        <dbReference type="ARBA" id="ARBA00047604"/>
    </source>
</evidence>
<evidence type="ECO:0000256" key="10">
    <source>
        <dbReference type="ARBA" id="ARBA00023136"/>
    </source>
</evidence>
<evidence type="ECO:0000256" key="1">
    <source>
        <dbReference type="ARBA" id="ARBA00004162"/>
    </source>
</evidence>
<dbReference type="InParanoid" id="A0A2G5CWS1"/>
<evidence type="ECO:0000259" key="15">
    <source>
        <dbReference type="Pfam" id="PF03007"/>
    </source>
</evidence>
<evidence type="ECO:0000256" key="7">
    <source>
        <dbReference type="ARBA" id="ARBA00022692"/>
    </source>
</evidence>
<dbReference type="FunFam" id="3.30.559.10:FF:000033">
    <property type="entry name" value="O-acyltransferase (WSD1-like) family protein"/>
    <property type="match status" value="1"/>
</dbReference>
<dbReference type="EMBL" id="KZ305052">
    <property type="protein sequence ID" value="PIA35711.1"/>
    <property type="molecule type" value="Genomic_DNA"/>
</dbReference>
<dbReference type="GO" id="GO:0005789">
    <property type="term" value="C:endoplasmic reticulum membrane"/>
    <property type="evidence" value="ECO:0007669"/>
    <property type="project" value="UniProtKB-SubCell"/>
</dbReference>
<dbReference type="OrthoDB" id="619536at2759"/>
<organism evidence="17 18">
    <name type="scientific">Aquilegia coerulea</name>
    <name type="common">Rocky mountain columbine</name>
    <dbReference type="NCBI Taxonomy" id="218851"/>
    <lineage>
        <taxon>Eukaryota</taxon>
        <taxon>Viridiplantae</taxon>
        <taxon>Streptophyta</taxon>
        <taxon>Embryophyta</taxon>
        <taxon>Tracheophyta</taxon>
        <taxon>Spermatophyta</taxon>
        <taxon>Magnoliopsida</taxon>
        <taxon>Ranunculales</taxon>
        <taxon>Ranunculaceae</taxon>
        <taxon>Thalictroideae</taxon>
        <taxon>Aquilegia</taxon>
    </lineage>
</organism>
<comment type="catalytic activity">
    <reaction evidence="14">
        <text>an acyl-CoA + a 1,2-diacyl-sn-glycerol = a triacyl-sn-glycerol + CoA</text>
        <dbReference type="Rhea" id="RHEA:10868"/>
        <dbReference type="ChEBI" id="CHEBI:17815"/>
        <dbReference type="ChEBI" id="CHEBI:57287"/>
        <dbReference type="ChEBI" id="CHEBI:58342"/>
        <dbReference type="ChEBI" id="CHEBI:64615"/>
        <dbReference type="EC" id="2.3.1.20"/>
    </reaction>
</comment>
<feature type="domain" description="O-acyltransferase WSD1-like N-terminal" evidence="15">
    <location>
        <begin position="66"/>
        <end position="279"/>
    </location>
</feature>
<keyword evidence="9" id="KW-1133">Transmembrane helix</keyword>
<feature type="domain" description="O-acyltransferase WSD1 C-terminal" evidence="16">
    <location>
        <begin position="347"/>
        <end position="491"/>
    </location>
</feature>
<comment type="catalytic activity">
    <reaction evidence="13">
        <text>a long chain fatty alcohol + a fatty acyl-CoA = a long-chain alcohol wax ester + CoA</text>
        <dbReference type="Rhea" id="RHEA:38443"/>
        <dbReference type="ChEBI" id="CHEBI:17135"/>
        <dbReference type="ChEBI" id="CHEBI:57287"/>
        <dbReference type="ChEBI" id="CHEBI:77636"/>
        <dbReference type="ChEBI" id="CHEBI:235323"/>
        <dbReference type="EC" id="2.3.1.75"/>
    </reaction>
</comment>
<sequence length="499" mass="56215">MIEGLRSRKRALKAIITKRAEHGEKEEEQPLSPAALLFHEPNFNCYIIAIMGCKTKINPQIVKAGLEETLIKHPRFSSLQVKDKKRNQMRWVPTIVNLDDHICVPDIDPNMESPDMFVEDYISDLTRTTIDMSKPLWDLHLLNVKVSNAEGVGIFRIHHSIGDGVYLMSLVLALTRKTSDPNALPSIPVKKTVTTTSNISDRLWLPFKALRIIYRLMRNTLMDIFAVKCTSLFLEDTKTPLNGAPEMECTPRRFVSRTFSLDDIKLVKNAMNMTVNDVVLGVTAAGLSRYLNRRYGEKENDKGSTEKRNNLPKNTRLRATLAVNIRPSIGIQAFSEITENYKADAKWGNWTGTVLLPFNIALRDDPLDYVREAKTIVDRKKLSLEAIYSYGSAALIVKSIGIKAASALMKKVFTHTTMSFSNMVGPLEEISFCGHAMTYLATSVYGHPHGITIHFISYINKITIVVAVDEKCVPDPHELCNDLEESLKLIKNAIEARRT</sequence>
<dbReference type="PANTHER" id="PTHR31650">
    <property type="entry name" value="O-ACYLTRANSFERASE (WSD1-LIKE) FAMILY PROTEIN"/>
    <property type="match status" value="1"/>
</dbReference>
<keyword evidence="11" id="KW-0012">Acyltransferase</keyword>
<keyword evidence="8" id="KW-0256">Endoplasmic reticulum</keyword>
<accession>A0A2G5CWS1</accession>
<evidence type="ECO:0000256" key="12">
    <source>
        <dbReference type="ARBA" id="ARBA00024360"/>
    </source>
</evidence>
<evidence type="ECO:0000256" key="9">
    <source>
        <dbReference type="ARBA" id="ARBA00022989"/>
    </source>
</evidence>
<dbReference type="Proteomes" id="UP000230069">
    <property type="component" value="Unassembled WGS sequence"/>
</dbReference>
<name>A0A2G5CWS1_AQUCA</name>
<proteinExistence type="inferred from homology"/>
<dbReference type="AlphaFoldDB" id="A0A2G5CWS1"/>
<dbReference type="InterPro" id="IPR045034">
    <property type="entry name" value="O-acyltransferase_WSD1-like"/>
</dbReference>
<evidence type="ECO:0000256" key="2">
    <source>
        <dbReference type="ARBA" id="ARBA00004389"/>
    </source>
</evidence>
<dbReference type="SUPFAM" id="SSF52777">
    <property type="entry name" value="CoA-dependent acyltransferases"/>
    <property type="match status" value="1"/>
</dbReference>
<evidence type="ECO:0000256" key="6">
    <source>
        <dbReference type="ARBA" id="ARBA00022679"/>
    </source>
</evidence>
<evidence type="ECO:0000256" key="5">
    <source>
        <dbReference type="ARBA" id="ARBA00022475"/>
    </source>
</evidence>
<evidence type="ECO:0000313" key="18">
    <source>
        <dbReference type="Proteomes" id="UP000230069"/>
    </source>
</evidence>
<gene>
    <name evidence="17" type="ORF">AQUCO_03500223v1</name>
</gene>
<keyword evidence="10" id="KW-0472">Membrane</keyword>
<comment type="pathway">
    <text evidence="4">Lipid metabolism.</text>
</comment>
<evidence type="ECO:0000256" key="14">
    <source>
        <dbReference type="ARBA" id="ARBA00048109"/>
    </source>
</evidence>
<comment type="pathway">
    <text evidence="3">Glycerolipid metabolism; triacylglycerol biosynthesis.</text>
</comment>
<dbReference type="GO" id="GO:0005886">
    <property type="term" value="C:plasma membrane"/>
    <property type="evidence" value="ECO:0007669"/>
    <property type="project" value="UniProtKB-SubCell"/>
</dbReference>
<dbReference type="Pfam" id="PF06974">
    <property type="entry name" value="WS_DGAT_C"/>
    <property type="match status" value="1"/>
</dbReference>
<keyword evidence="5" id="KW-1003">Cell membrane</keyword>
<evidence type="ECO:0000256" key="3">
    <source>
        <dbReference type="ARBA" id="ARBA00004771"/>
    </source>
</evidence>
<dbReference type="GO" id="GO:0019432">
    <property type="term" value="P:triglyceride biosynthetic process"/>
    <property type="evidence" value="ECO:0007669"/>
    <property type="project" value="UniProtKB-UniPathway"/>
</dbReference>
<keyword evidence="18" id="KW-1185">Reference proteome</keyword>
<dbReference type="UniPathway" id="UPA00282"/>
<dbReference type="Pfam" id="PF03007">
    <property type="entry name" value="WS_DGAT_cat"/>
    <property type="match status" value="1"/>
</dbReference>
<evidence type="ECO:0000256" key="11">
    <source>
        <dbReference type="ARBA" id="ARBA00023315"/>
    </source>
</evidence>
<evidence type="ECO:0000259" key="16">
    <source>
        <dbReference type="Pfam" id="PF06974"/>
    </source>
</evidence>
<protein>
    <submittedName>
        <fullName evidence="17">Uncharacterized protein</fullName>
    </submittedName>
</protein>
<dbReference type="STRING" id="218851.A0A2G5CWS1"/>
<comment type="subcellular location">
    <subcellularLocation>
        <location evidence="1">Cell membrane</location>
        <topology evidence="1">Single-pass membrane protein</topology>
    </subcellularLocation>
    <subcellularLocation>
        <location evidence="2">Endoplasmic reticulum membrane</location>
        <topology evidence="2">Single-pass membrane protein</topology>
    </subcellularLocation>
</comment>
<comment type="similarity">
    <text evidence="12">In the N-terminal section; belongs to the long-chain O-acyltransferase family.</text>
</comment>
<evidence type="ECO:0000313" key="17">
    <source>
        <dbReference type="EMBL" id="PIA35711.1"/>
    </source>
</evidence>